<protein>
    <submittedName>
        <fullName evidence="8">Type II secretion system F family protein</fullName>
    </submittedName>
</protein>
<dbReference type="EMBL" id="BAABID010000007">
    <property type="protein sequence ID" value="GAA4725271.1"/>
    <property type="molecule type" value="Genomic_DNA"/>
</dbReference>
<organism evidence="8 9">
    <name type="scientific">Isoptericola chiayiensis</name>
    <dbReference type="NCBI Taxonomy" id="579446"/>
    <lineage>
        <taxon>Bacteria</taxon>
        <taxon>Bacillati</taxon>
        <taxon>Actinomycetota</taxon>
        <taxon>Actinomycetes</taxon>
        <taxon>Micrococcales</taxon>
        <taxon>Promicromonosporaceae</taxon>
        <taxon>Isoptericola</taxon>
    </lineage>
</organism>
<comment type="caution">
    <text evidence="8">The sequence shown here is derived from an EMBL/GenBank/DDBJ whole genome shotgun (WGS) entry which is preliminary data.</text>
</comment>
<keyword evidence="9" id="KW-1185">Reference proteome</keyword>
<proteinExistence type="predicted"/>
<dbReference type="Pfam" id="PF00482">
    <property type="entry name" value="T2SSF"/>
    <property type="match status" value="1"/>
</dbReference>
<evidence type="ECO:0000313" key="9">
    <source>
        <dbReference type="Proteomes" id="UP001500956"/>
    </source>
</evidence>
<sequence length="307" mass="31906">MTAGLLVLALFVTLALCVVTVAVFQGNAVAQRRMVAAADLGADAGPSVVDRVDVRLRTTTFGKRLASSLAGAGLQAWSPTLFLLGTAGIALAAGLLSVPLLGRAAALLVVLAVVASAQRWVGNKRRARTERFVAQLPEVARLLANGAQAGLAVRRSVELAAREMDEPASSELAQVSSEMAVGQSLQGALGNLSERLPSRELSVLVQTLAIQGRSGGALVTALGNIAAALEERRQLRREIKTATVGASFTGYTVILIGVGAVVLMNIMTPGVLDDMLGTLLGQIILVVAGALFLVGWLLMRRISKVEL</sequence>
<evidence type="ECO:0000256" key="5">
    <source>
        <dbReference type="ARBA" id="ARBA00023136"/>
    </source>
</evidence>
<keyword evidence="3 6" id="KW-0812">Transmembrane</keyword>
<feature type="transmembrane region" description="Helical" evidence="6">
    <location>
        <begin position="6"/>
        <end position="24"/>
    </location>
</feature>
<keyword evidence="4 6" id="KW-1133">Transmembrane helix</keyword>
<comment type="subcellular location">
    <subcellularLocation>
        <location evidence="1">Cell membrane</location>
        <topology evidence="1">Multi-pass membrane protein</topology>
    </subcellularLocation>
</comment>
<dbReference type="PANTHER" id="PTHR35007:SF1">
    <property type="entry name" value="PILUS ASSEMBLY PROTEIN"/>
    <property type="match status" value="1"/>
</dbReference>
<feature type="transmembrane region" description="Helical" evidence="6">
    <location>
        <begin position="279"/>
        <end position="299"/>
    </location>
</feature>
<gene>
    <name evidence="8" type="ORF">GCM10023216_14490</name>
</gene>
<feature type="domain" description="Type II secretion system protein GspF" evidence="7">
    <location>
        <begin position="140"/>
        <end position="264"/>
    </location>
</feature>
<evidence type="ECO:0000256" key="6">
    <source>
        <dbReference type="SAM" id="Phobius"/>
    </source>
</evidence>
<evidence type="ECO:0000259" key="7">
    <source>
        <dbReference type="Pfam" id="PF00482"/>
    </source>
</evidence>
<reference evidence="9" key="1">
    <citation type="journal article" date="2019" name="Int. J. Syst. Evol. Microbiol.">
        <title>The Global Catalogue of Microorganisms (GCM) 10K type strain sequencing project: providing services to taxonomists for standard genome sequencing and annotation.</title>
        <authorList>
            <consortium name="The Broad Institute Genomics Platform"/>
            <consortium name="The Broad Institute Genome Sequencing Center for Infectious Disease"/>
            <person name="Wu L."/>
            <person name="Ma J."/>
        </authorList>
    </citation>
    <scope>NUCLEOTIDE SEQUENCE [LARGE SCALE GENOMIC DNA]</scope>
    <source>
        <strain evidence="9">JCM 18063</strain>
    </source>
</reference>
<feature type="transmembrane region" description="Helical" evidence="6">
    <location>
        <begin position="81"/>
        <end position="98"/>
    </location>
</feature>
<feature type="transmembrane region" description="Helical" evidence="6">
    <location>
        <begin position="242"/>
        <end position="267"/>
    </location>
</feature>
<accession>A0ABP8YFD1</accession>
<dbReference type="PANTHER" id="PTHR35007">
    <property type="entry name" value="INTEGRAL MEMBRANE PROTEIN-RELATED"/>
    <property type="match status" value="1"/>
</dbReference>
<keyword evidence="2" id="KW-1003">Cell membrane</keyword>
<dbReference type="RefSeq" id="WP_216648495.1">
    <property type="nucleotide sequence ID" value="NZ_BAABID010000007.1"/>
</dbReference>
<name>A0ABP8YFD1_9MICO</name>
<evidence type="ECO:0000256" key="4">
    <source>
        <dbReference type="ARBA" id="ARBA00022989"/>
    </source>
</evidence>
<feature type="transmembrane region" description="Helical" evidence="6">
    <location>
        <begin position="104"/>
        <end position="121"/>
    </location>
</feature>
<evidence type="ECO:0000313" key="8">
    <source>
        <dbReference type="EMBL" id="GAA4725271.1"/>
    </source>
</evidence>
<evidence type="ECO:0000256" key="2">
    <source>
        <dbReference type="ARBA" id="ARBA00022475"/>
    </source>
</evidence>
<dbReference type="Proteomes" id="UP001500956">
    <property type="component" value="Unassembled WGS sequence"/>
</dbReference>
<keyword evidence="5 6" id="KW-0472">Membrane</keyword>
<evidence type="ECO:0000256" key="3">
    <source>
        <dbReference type="ARBA" id="ARBA00022692"/>
    </source>
</evidence>
<evidence type="ECO:0000256" key="1">
    <source>
        <dbReference type="ARBA" id="ARBA00004651"/>
    </source>
</evidence>
<dbReference type="InterPro" id="IPR018076">
    <property type="entry name" value="T2SS_GspF_dom"/>
</dbReference>